<reference evidence="2" key="1">
    <citation type="submission" date="2023-06" db="EMBL/GenBank/DDBJ databases">
        <title>SYSU T00b26.</title>
        <authorList>
            <person name="Gao L."/>
            <person name="Fang B.-Z."/>
            <person name="Li W.-J."/>
        </authorList>
    </citation>
    <scope>NUCLEOTIDE SEQUENCE</scope>
    <source>
        <strain evidence="2">SYSU T00b26</strain>
    </source>
</reference>
<keyword evidence="3" id="KW-1185">Reference proteome</keyword>
<dbReference type="EMBL" id="JAUHPV010000003">
    <property type="protein sequence ID" value="MDN4472481.1"/>
    <property type="molecule type" value="Genomic_DNA"/>
</dbReference>
<dbReference type="PROSITE" id="PS51482">
    <property type="entry name" value="DEGV"/>
    <property type="match status" value="1"/>
</dbReference>
<proteinExistence type="predicted"/>
<evidence type="ECO:0000313" key="3">
    <source>
        <dbReference type="Proteomes" id="UP001172738"/>
    </source>
</evidence>
<dbReference type="Gene3D" id="3.30.1180.10">
    <property type="match status" value="1"/>
</dbReference>
<dbReference type="InterPro" id="IPR050270">
    <property type="entry name" value="DegV_domain_contain"/>
</dbReference>
<dbReference type="PANTHER" id="PTHR33434:SF2">
    <property type="entry name" value="FATTY ACID-BINDING PROTEIN TM_1468"/>
    <property type="match status" value="1"/>
</dbReference>
<sequence>MTQRVAVVTDSAASLPASVRGLRELTVVPLTIVVGDLASSEGEGISPDDVAAALDSRVRVTTSQPGVEAFAEALADAAVRGADAAVIVTLSRHLSGTFESARLAARDAEIPVEVVDSGTVAMAQGFAALAAADRAAHGGTLAECARSARQVATSSTCVFTVDSLEPLRRGGRLSAAAAAVGTALAVRPLLEVHDGEIVVGSRERTTRRARAALVAQAVRASGAAPRHEWERDALPVAAVLGLQRESVEHVRTLLTGSDPDVVVVDGPISAALAAHAGSGAVAIATARVPRTLADALRTS</sequence>
<dbReference type="NCBIfam" id="TIGR00762">
    <property type="entry name" value="DegV"/>
    <property type="match status" value="1"/>
</dbReference>
<dbReference type="Proteomes" id="UP001172738">
    <property type="component" value="Unassembled WGS sequence"/>
</dbReference>
<comment type="caution">
    <text evidence="2">The sequence shown here is derived from an EMBL/GenBank/DDBJ whole genome shotgun (WGS) entry which is preliminary data.</text>
</comment>
<dbReference type="InterPro" id="IPR003797">
    <property type="entry name" value="DegV"/>
</dbReference>
<dbReference type="PANTHER" id="PTHR33434">
    <property type="entry name" value="DEGV DOMAIN-CONTAINING PROTEIN DR_1986-RELATED"/>
    <property type="match status" value="1"/>
</dbReference>
<dbReference type="InterPro" id="IPR043168">
    <property type="entry name" value="DegV_C"/>
</dbReference>
<evidence type="ECO:0000256" key="1">
    <source>
        <dbReference type="ARBA" id="ARBA00023121"/>
    </source>
</evidence>
<name>A0ABT8G013_9MICO</name>
<dbReference type="SUPFAM" id="SSF82549">
    <property type="entry name" value="DAK1/DegV-like"/>
    <property type="match status" value="1"/>
</dbReference>
<dbReference type="Gene3D" id="3.40.50.10170">
    <property type="match status" value="1"/>
</dbReference>
<dbReference type="RefSeq" id="WP_301127100.1">
    <property type="nucleotide sequence ID" value="NZ_JAUHPV010000003.1"/>
</dbReference>
<accession>A0ABT8G013</accession>
<organism evidence="2 3">
    <name type="scientific">Demequina zhanjiangensis</name>
    <dbReference type="NCBI Taxonomy" id="3051659"/>
    <lineage>
        <taxon>Bacteria</taxon>
        <taxon>Bacillati</taxon>
        <taxon>Actinomycetota</taxon>
        <taxon>Actinomycetes</taxon>
        <taxon>Micrococcales</taxon>
        <taxon>Demequinaceae</taxon>
        <taxon>Demequina</taxon>
    </lineage>
</organism>
<protein>
    <submittedName>
        <fullName evidence="2">DegV family protein</fullName>
    </submittedName>
</protein>
<gene>
    <name evidence="2" type="ORF">QQX04_05680</name>
</gene>
<evidence type="ECO:0000313" key="2">
    <source>
        <dbReference type="EMBL" id="MDN4472481.1"/>
    </source>
</evidence>
<dbReference type="Pfam" id="PF02645">
    <property type="entry name" value="DegV"/>
    <property type="match status" value="1"/>
</dbReference>
<keyword evidence="1" id="KW-0446">Lipid-binding</keyword>